<proteinExistence type="predicted"/>
<evidence type="ECO:0000313" key="1">
    <source>
        <dbReference type="EMBL" id="MCJ1990829.1"/>
    </source>
</evidence>
<comment type="caution">
    <text evidence="1">The sequence shown here is derived from an EMBL/GenBank/DDBJ whole genome shotgun (WGS) entry which is preliminary data.</text>
</comment>
<organism evidence="1 2">
    <name type="scientific">Pseudolactococcus carnosus</name>
    <dbReference type="NCBI Taxonomy" id="2749961"/>
    <lineage>
        <taxon>Bacteria</taxon>
        <taxon>Bacillati</taxon>
        <taxon>Bacillota</taxon>
        <taxon>Bacilli</taxon>
        <taxon>Lactobacillales</taxon>
        <taxon>Streptococcaceae</taxon>
        <taxon>Pseudolactococcus</taxon>
    </lineage>
</organism>
<protein>
    <submittedName>
        <fullName evidence="1">Uncharacterized protein</fullName>
    </submittedName>
</protein>
<gene>
    <name evidence="1" type="ORF">GYN21_11440</name>
</gene>
<dbReference type="RefSeq" id="WP_244034924.1">
    <property type="nucleotide sequence ID" value="NZ_JAAECS010000022.1"/>
</dbReference>
<accession>A0ABT0AW82</accession>
<dbReference type="Proteomes" id="UP001522450">
    <property type="component" value="Unassembled WGS sequence"/>
</dbReference>
<evidence type="ECO:0000313" key="2">
    <source>
        <dbReference type="Proteomes" id="UP001522450"/>
    </source>
</evidence>
<dbReference type="EMBL" id="JAAECS010000022">
    <property type="protein sequence ID" value="MCJ1990829.1"/>
    <property type="molecule type" value="Genomic_DNA"/>
</dbReference>
<name>A0ABT0AW82_9LACT</name>
<keyword evidence="2" id="KW-1185">Reference proteome</keyword>
<sequence length="110" mass="12891">MEIKAHENEKEIFKFSIDNLNSFELSYIRLALSLTNFDLETYKKINGIVTNENLTEEFLVNFGKSFFKKLNSFSHDIGYSIPDNFYKEAIYKCDTALRYAEYEATNQSSK</sequence>
<reference evidence="1 2" key="1">
    <citation type="journal article" date="2022" name="Microbiol. Res.">
        <title>Comparative genome analysis, predicted lifestyle and antimicrobial strategies of Lactococcus carnosus and Lactococcus paracarnosus isolated from meat.</title>
        <authorList>
            <person name="Werum V."/>
            <person name="Ehrmann M."/>
            <person name="Vogel R."/>
            <person name="Hilgarth M."/>
        </authorList>
    </citation>
    <scope>NUCLEOTIDE SEQUENCE [LARGE SCALE GENOMIC DNA]</scope>
    <source>
        <strain evidence="1 2">TMW22177</strain>
    </source>
</reference>